<organism evidence="1 2">
    <name type="scientific">Elizabethkingia anophelis</name>
    <dbReference type="NCBI Taxonomy" id="1117645"/>
    <lineage>
        <taxon>Bacteria</taxon>
        <taxon>Pseudomonadati</taxon>
        <taxon>Bacteroidota</taxon>
        <taxon>Flavobacteriia</taxon>
        <taxon>Flavobacteriales</taxon>
        <taxon>Weeksellaceae</taxon>
        <taxon>Elizabethkingia</taxon>
    </lineage>
</organism>
<dbReference type="EMBL" id="CP016374">
    <property type="protein sequence ID" value="AQX00419.1"/>
    <property type="molecule type" value="Genomic_DNA"/>
</dbReference>
<name>A0AAU8URR6_9FLAO</name>
<accession>A0AAU8URR6</accession>
<sequence length="125" mass="14604">MITNLSFSNEKTQNESFISVKDRAIIGIIADHIVFDRISSGVSEILNSFAPILEDKRMDVKYNGIYLAFFFMDVEDKDLRRLLDDIYFDATFNSEEKRDADELAKHIYMLWLNKIKDFFSTKKAS</sequence>
<protein>
    <submittedName>
        <fullName evidence="1">Uncharacterized protein</fullName>
    </submittedName>
</protein>
<proteinExistence type="predicted"/>
<dbReference type="Proteomes" id="UP000190848">
    <property type="component" value="Chromosome"/>
</dbReference>
<gene>
    <name evidence="1" type="ORF">BBD32_02540</name>
</gene>
<dbReference type="AlphaFoldDB" id="A0AAU8URR6"/>
<evidence type="ECO:0000313" key="1">
    <source>
        <dbReference type="EMBL" id="AQX00419.1"/>
    </source>
</evidence>
<dbReference type="RefSeq" id="WP_078395087.1">
    <property type="nucleotide sequence ID" value="NZ_CP016374.1"/>
</dbReference>
<reference evidence="1 2" key="1">
    <citation type="submission" date="2016-07" db="EMBL/GenBank/DDBJ databases">
        <title>Revisiting the taxonomy of the Elizabethkingia Genus using Whole-Genome Sequencing, Optical Mapping, and MALDI-TOF, along with proposal of three novel Elizabethkingia species: Elizabethkingia bruuniana sp. nov., Elizabethkingia ursingii sp. nov., and Elizabethkingia occulta sp. nov.</title>
        <authorList>
            <person name="Nicholson A.C."/>
        </authorList>
    </citation>
    <scope>NUCLEOTIDE SEQUENCE [LARGE SCALE GENOMIC DNA]</scope>
    <source>
        <strain evidence="1 2">F3201</strain>
    </source>
</reference>
<evidence type="ECO:0000313" key="2">
    <source>
        <dbReference type="Proteomes" id="UP000190848"/>
    </source>
</evidence>